<reference evidence="3 4" key="1">
    <citation type="submission" date="2015-06" db="EMBL/GenBank/DDBJ databases">
        <title>New insights into the roles of widespread benthic archaea in carbon and nitrogen cycling.</title>
        <authorList>
            <person name="Lazar C.S."/>
            <person name="Baker B.J."/>
            <person name="Seitz K.W."/>
            <person name="Hyde A.S."/>
            <person name="Dick G.J."/>
            <person name="Hinrichs K.-U."/>
            <person name="Teske A.P."/>
        </authorList>
    </citation>
    <scope>NUCLEOTIDE SEQUENCE [LARGE SCALE GENOMIC DNA]</scope>
    <source>
        <strain evidence="3">DG-45</strain>
    </source>
</reference>
<dbReference type="Gene3D" id="3.20.20.240">
    <property type="entry name" value="Methylmalonyl-CoA mutase"/>
    <property type="match status" value="1"/>
</dbReference>
<dbReference type="NCBIfam" id="TIGR00641">
    <property type="entry name" value="acid_CoA_mut_N"/>
    <property type="match status" value="1"/>
</dbReference>
<dbReference type="PATRIC" id="fig|1685127.3.peg.614"/>
<evidence type="ECO:0000259" key="2">
    <source>
        <dbReference type="Pfam" id="PF01642"/>
    </source>
</evidence>
<dbReference type="PANTHER" id="PTHR48101">
    <property type="entry name" value="METHYLMALONYL-COA MUTASE, MITOCHONDRIAL-RELATED"/>
    <property type="match status" value="1"/>
</dbReference>
<dbReference type="Proteomes" id="UP000037210">
    <property type="component" value="Unassembled WGS sequence"/>
</dbReference>
<proteinExistence type="predicted"/>
<dbReference type="InterPro" id="IPR006099">
    <property type="entry name" value="MeMalonylCoA_mutase_a/b_cat"/>
</dbReference>
<organism evidence="3 4">
    <name type="scientific">miscellaneous Crenarchaeota group-15 archaeon DG-45</name>
    <dbReference type="NCBI Taxonomy" id="1685127"/>
    <lineage>
        <taxon>Archaea</taxon>
        <taxon>Candidatus Bathyarchaeota</taxon>
        <taxon>MCG-15</taxon>
    </lineage>
</organism>
<dbReference type="CDD" id="cd03680">
    <property type="entry name" value="MM_CoA_mutase_ICM_like"/>
    <property type="match status" value="1"/>
</dbReference>
<sequence length="560" mass="63099">MFDKLRLKEVIEEEERWDKTAVPRWLEAHPERKSEFLTSSGTPVKRLYTPGDVEGLDYLRDLGFPGEFPFTRGLHATMHRGRLWTMRQFAGFGTVEQTNERFKYLLREGETGLSVAFDYPTIRGYDSDHPMSLGEVGTCGVAVSSLRDMELLFEGIPLDRVSTSMTINGPAAMLLAMYIAVGDEQGVPGETLRGTTQNDMLKEFFAQKLCIFPPEPSVRLVTDIIEYCTDRLPMWNPISISGYHIREAGANALQELAFTLADGIAYVEAALERGLDVDEFAPRLSFFFASHSNLLEEVAKFRAARRLWARIMRDRFRAEDERSMWMRMHVQTSGCALTAQQPINNIVRVTLQALAAVLGGTQSLHTNSFDEALALPSERAVMVSLRTQQIIAHESGAADTVDPLAGSYCLEALTDEMEEGAMEYIDRIDGMGGVIPAIEEGFFQREIADASYRYQREVDSGERIVVGVNEHRVEEDWLPTELLKVEKTAERDQVARLRRLKADRDRKKVKGALDKLHDDADRGGNLMPTIIEAVKAYATLGEMCDVLREAFGEYRELIVF</sequence>
<comment type="caution">
    <text evidence="3">The sequence shown here is derived from an EMBL/GenBank/DDBJ whole genome shotgun (WGS) entry which is preliminary data.</text>
</comment>
<protein>
    <submittedName>
        <fullName evidence="3">Methylmalonyl-CoA mutase</fullName>
    </submittedName>
</protein>
<feature type="domain" description="Methylmalonyl-CoA mutase alpha/beta chain catalytic" evidence="2">
    <location>
        <begin position="38"/>
        <end position="553"/>
    </location>
</feature>
<dbReference type="GO" id="GO:0004494">
    <property type="term" value="F:methylmalonyl-CoA mutase activity"/>
    <property type="evidence" value="ECO:0007669"/>
    <property type="project" value="InterPro"/>
</dbReference>
<dbReference type="PANTHER" id="PTHR48101:SF1">
    <property type="entry name" value="METHYLMALONYL-COA MUTASE, LARGE SUBUNIT"/>
    <property type="match status" value="1"/>
</dbReference>
<evidence type="ECO:0000313" key="4">
    <source>
        <dbReference type="Proteomes" id="UP000037210"/>
    </source>
</evidence>
<accession>A0A0M0BR33</accession>
<evidence type="ECO:0000313" key="3">
    <source>
        <dbReference type="EMBL" id="KON31027.1"/>
    </source>
</evidence>
<dbReference type="EMBL" id="LFWZ01000015">
    <property type="protein sequence ID" value="KON31027.1"/>
    <property type="molecule type" value="Genomic_DNA"/>
</dbReference>
<gene>
    <name evidence="3" type="ORF">AC482_02240</name>
</gene>
<dbReference type="SUPFAM" id="SSF51703">
    <property type="entry name" value="Cobalamin (vitamin B12)-dependent enzymes"/>
    <property type="match status" value="1"/>
</dbReference>
<dbReference type="InterPro" id="IPR016176">
    <property type="entry name" value="Cbl-dep_enz_cat"/>
</dbReference>
<name>A0A0M0BR33_9ARCH</name>
<dbReference type="InterPro" id="IPR006098">
    <property type="entry name" value="MMCoA_mutase_a_cat"/>
</dbReference>
<dbReference type="GO" id="GO:0031419">
    <property type="term" value="F:cobalamin binding"/>
    <property type="evidence" value="ECO:0007669"/>
    <property type="project" value="InterPro"/>
</dbReference>
<evidence type="ECO:0000256" key="1">
    <source>
        <dbReference type="ARBA" id="ARBA00023235"/>
    </source>
</evidence>
<dbReference type="Pfam" id="PF01642">
    <property type="entry name" value="MM_CoA_mutase"/>
    <property type="match status" value="1"/>
</dbReference>
<keyword evidence="1" id="KW-0413">Isomerase</keyword>
<dbReference type="AlphaFoldDB" id="A0A0M0BR33"/>